<comment type="caution">
    <text evidence="1">The sequence shown here is derived from an EMBL/GenBank/DDBJ whole genome shotgun (WGS) entry which is preliminary data.</text>
</comment>
<sequence>MMKNSGAMDTPDRSYLHFVRKVREAFAFLTDEGFVEIDALPTLVRFHKSGIEVDVYHGRQSYELGAGVTFSGTRYAMSEIVRATDPEAAKGYRNAVATTPEGVAAGLEALSSLMERYGSAALKGHAGFFSMLEAQRRQWLEEYTLDVLASQLRPKADDAFRRGDYSAAAALYGRIRDRLSPAETKKLALAEGRSRRP</sequence>
<keyword evidence="2" id="KW-1185">Reference proteome</keyword>
<evidence type="ECO:0000313" key="2">
    <source>
        <dbReference type="Proteomes" id="UP001500975"/>
    </source>
</evidence>
<gene>
    <name evidence="1" type="ORF">GCM10023165_47240</name>
</gene>
<protein>
    <submittedName>
        <fullName evidence="1">Uncharacterized protein</fullName>
    </submittedName>
</protein>
<reference evidence="2" key="1">
    <citation type="journal article" date="2019" name="Int. J. Syst. Evol. Microbiol.">
        <title>The Global Catalogue of Microorganisms (GCM) 10K type strain sequencing project: providing services to taxonomists for standard genome sequencing and annotation.</title>
        <authorList>
            <consortium name="The Broad Institute Genomics Platform"/>
            <consortium name="The Broad Institute Genome Sequencing Center for Infectious Disease"/>
            <person name="Wu L."/>
            <person name="Ma J."/>
        </authorList>
    </citation>
    <scope>NUCLEOTIDE SEQUENCE [LARGE SCALE GENOMIC DNA]</scope>
    <source>
        <strain evidence="2">JCM 17804</strain>
    </source>
</reference>
<evidence type="ECO:0000313" key="1">
    <source>
        <dbReference type="EMBL" id="GAA4355272.1"/>
    </source>
</evidence>
<accession>A0ABP8IBR3</accession>
<dbReference type="EMBL" id="BAABGJ010000080">
    <property type="protein sequence ID" value="GAA4355272.1"/>
    <property type="molecule type" value="Genomic_DNA"/>
</dbReference>
<proteinExistence type="predicted"/>
<dbReference type="Proteomes" id="UP001500975">
    <property type="component" value="Unassembled WGS sequence"/>
</dbReference>
<organism evidence="1 2">
    <name type="scientific">Variovorax defluvii</name>
    <dbReference type="NCBI Taxonomy" id="913761"/>
    <lineage>
        <taxon>Bacteria</taxon>
        <taxon>Pseudomonadati</taxon>
        <taxon>Pseudomonadota</taxon>
        <taxon>Betaproteobacteria</taxon>
        <taxon>Burkholderiales</taxon>
        <taxon>Comamonadaceae</taxon>
        <taxon>Variovorax</taxon>
    </lineage>
</organism>
<name>A0ABP8IBR3_9BURK</name>